<accession>A0AAN9T490</accession>
<name>A0AAN9T490_PSOTE</name>
<dbReference type="EMBL" id="JAYMYS010000001">
    <property type="protein sequence ID" value="KAK7412003.1"/>
    <property type="molecule type" value="Genomic_DNA"/>
</dbReference>
<dbReference type="AlphaFoldDB" id="A0AAN9T490"/>
<sequence length="143" mass="16234">MVFSLILLTRNTLGLNLLRKLAGMGSQMFENELSESSGINPPLPFLNQFLIIFVSCGLLEDARHMFDKMILRDFNPWATLFVAYYRGDDYEEATIVFVNMLSQLVVHISGRCKCCLQWIVDMDGKIVNVVVAKDYADDERAAC</sequence>
<gene>
    <name evidence="1" type="ORF">VNO78_03448</name>
</gene>
<evidence type="ECO:0000313" key="1">
    <source>
        <dbReference type="EMBL" id="KAK7412003.1"/>
    </source>
</evidence>
<organism evidence="1 2">
    <name type="scientific">Psophocarpus tetragonolobus</name>
    <name type="common">Winged bean</name>
    <name type="synonym">Dolichos tetragonolobus</name>
    <dbReference type="NCBI Taxonomy" id="3891"/>
    <lineage>
        <taxon>Eukaryota</taxon>
        <taxon>Viridiplantae</taxon>
        <taxon>Streptophyta</taxon>
        <taxon>Embryophyta</taxon>
        <taxon>Tracheophyta</taxon>
        <taxon>Spermatophyta</taxon>
        <taxon>Magnoliopsida</taxon>
        <taxon>eudicotyledons</taxon>
        <taxon>Gunneridae</taxon>
        <taxon>Pentapetalae</taxon>
        <taxon>rosids</taxon>
        <taxon>fabids</taxon>
        <taxon>Fabales</taxon>
        <taxon>Fabaceae</taxon>
        <taxon>Papilionoideae</taxon>
        <taxon>50 kb inversion clade</taxon>
        <taxon>NPAAA clade</taxon>
        <taxon>indigoferoid/millettioid clade</taxon>
        <taxon>Phaseoleae</taxon>
        <taxon>Psophocarpus</taxon>
    </lineage>
</organism>
<evidence type="ECO:0008006" key="3">
    <source>
        <dbReference type="Google" id="ProtNLM"/>
    </source>
</evidence>
<evidence type="ECO:0000313" key="2">
    <source>
        <dbReference type="Proteomes" id="UP001386955"/>
    </source>
</evidence>
<comment type="caution">
    <text evidence="1">The sequence shown here is derived from an EMBL/GenBank/DDBJ whole genome shotgun (WGS) entry which is preliminary data.</text>
</comment>
<keyword evidence="2" id="KW-1185">Reference proteome</keyword>
<dbReference type="Proteomes" id="UP001386955">
    <property type="component" value="Unassembled WGS sequence"/>
</dbReference>
<dbReference type="InterPro" id="IPR011990">
    <property type="entry name" value="TPR-like_helical_dom_sf"/>
</dbReference>
<proteinExistence type="predicted"/>
<protein>
    <recommendedName>
        <fullName evidence="3">Pentatricopeptide repeat-containing protein</fullName>
    </recommendedName>
</protein>
<reference evidence="1 2" key="1">
    <citation type="submission" date="2024-01" db="EMBL/GenBank/DDBJ databases">
        <title>The genomes of 5 underutilized Papilionoideae crops provide insights into root nodulation and disease resistanc.</title>
        <authorList>
            <person name="Jiang F."/>
        </authorList>
    </citation>
    <scope>NUCLEOTIDE SEQUENCE [LARGE SCALE GENOMIC DNA]</scope>
    <source>
        <strain evidence="1">DUOXIRENSHENG_FW03</strain>
        <tissue evidence="1">Leaves</tissue>
    </source>
</reference>
<dbReference type="Gene3D" id="1.25.40.10">
    <property type="entry name" value="Tetratricopeptide repeat domain"/>
    <property type="match status" value="1"/>
</dbReference>